<evidence type="ECO:0000256" key="2">
    <source>
        <dbReference type="SAM" id="Phobius"/>
    </source>
</evidence>
<sequence>MPPTYSHNEATLRGVLLTLILANLVWIASMLGSIYEEDMEWNPYTGLPMPNNDDDAQSQTDTSVATRARPKPTLDNFLISCKIGTPRLVKFAVRAFFGS</sequence>
<keyword evidence="2" id="KW-1133">Transmembrane helix</keyword>
<keyword evidence="2" id="KW-0812">Transmembrane</keyword>
<proteinExistence type="predicted"/>
<feature type="transmembrane region" description="Helical" evidence="2">
    <location>
        <begin position="12"/>
        <end position="35"/>
    </location>
</feature>
<feature type="region of interest" description="Disordered" evidence="1">
    <location>
        <begin position="45"/>
        <end position="66"/>
    </location>
</feature>
<dbReference type="EMBL" id="JARH01000012">
    <property type="protein sequence ID" value="EXF86447.1"/>
    <property type="molecule type" value="Genomic_DNA"/>
</dbReference>
<dbReference type="Proteomes" id="UP000020467">
    <property type="component" value="Unassembled WGS sequence"/>
</dbReference>
<dbReference type="KEGG" id="cfj:CFIO01_00144"/>
<dbReference type="OrthoDB" id="4817289at2759"/>
<dbReference type="AlphaFoldDB" id="A0A010R1M6"/>
<comment type="caution">
    <text evidence="3">The sequence shown here is derived from an EMBL/GenBank/DDBJ whole genome shotgun (WGS) entry which is preliminary data.</text>
</comment>
<keyword evidence="2" id="KW-0472">Membrane</keyword>
<protein>
    <submittedName>
        <fullName evidence="3">Uncharacterized protein</fullName>
    </submittedName>
</protein>
<accession>A0A010R1M6</accession>
<gene>
    <name evidence="3" type="ORF">CFIO01_00144</name>
</gene>
<evidence type="ECO:0000256" key="1">
    <source>
        <dbReference type="SAM" id="MobiDB-lite"/>
    </source>
</evidence>
<keyword evidence="4" id="KW-1185">Reference proteome</keyword>
<dbReference type="HOGENOM" id="CLU_2320197_0_0_1"/>
<evidence type="ECO:0000313" key="4">
    <source>
        <dbReference type="Proteomes" id="UP000020467"/>
    </source>
</evidence>
<reference evidence="3 4" key="1">
    <citation type="submission" date="2014-02" db="EMBL/GenBank/DDBJ databases">
        <title>The genome sequence of Colletotrichum fioriniae PJ7.</title>
        <authorList>
            <person name="Baroncelli R."/>
            <person name="Thon M.R."/>
        </authorList>
    </citation>
    <scope>NUCLEOTIDE SEQUENCE [LARGE SCALE GENOMIC DNA]</scope>
    <source>
        <strain evidence="3 4">PJ7</strain>
    </source>
</reference>
<organism evidence="3 4">
    <name type="scientific">Colletotrichum fioriniae PJ7</name>
    <dbReference type="NCBI Taxonomy" id="1445577"/>
    <lineage>
        <taxon>Eukaryota</taxon>
        <taxon>Fungi</taxon>
        <taxon>Dikarya</taxon>
        <taxon>Ascomycota</taxon>
        <taxon>Pezizomycotina</taxon>
        <taxon>Sordariomycetes</taxon>
        <taxon>Hypocreomycetidae</taxon>
        <taxon>Glomerellales</taxon>
        <taxon>Glomerellaceae</taxon>
        <taxon>Colletotrichum</taxon>
        <taxon>Colletotrichum acutatum species complex</taxon>
    </lineage>
</organism>
<evidence type="ECO:0000313" key="3">
    <source>
        <dbReference type="EMBL" id="EXF86447.1"/>
    </source>
</evidence>
<name>A0A010R1M6_9PEZI</name>